<dbReference type="PANTHER" id="PTHR45959:SF40">
    <property type="entry name" value="MYC-TYPE, BASIC HELIX-LOOP-HELIX (BHLH) DOMAIN-CONTAINING PROTEIN-RELATED"/>
    <property type="match status" value="1"/>
</dbReference>
<dbReference type="GO" id="GO:0046983">
    <property type="term" value="F:protein dimerization activity"/>
    <property type="evidence" value="ECO:0007669"/>
    <property type="project" value="InterPro"/>
</dbReference>
<name>A0A2U1LDN1_ARTAN</name>
<dbReference type="EMBL" id="PKPP01009961">
    <property type="protein sequence ID" value="PWA47106.1"/>
    <property type="molecule type" value="Genomic_DNA"/>
</dbReference>
<comment type="caution">
    <text evidence="8">The sequence shown here is derived from an EMBL/GenBank/DDBJ whole genome shotgun (WGS) entry which is preliminary data.</text>
</comment>
<protein>
    <submittedName>
        <fullName evidence="8">Myc-type, basic helix-loop-helix (BHLH) domain-containing protein</fullName>
    </submittedName>
</protein>
<reference evidence="8 9" key="1">
    <citation type="journal article" date="2018" name="Mol. Plant">
        <title>The genome of Artemisia annua provides insight into the evolution of Asteraceae family and artemisinin biosynthesis.</title>
        <authorList>
            <person name="Shen Q."/>
            <person name="Zhang L."/>
            <person name="Liao Z."/>
            <person name="Wang S."/>
            <person name="Yan T."/>
            <person name="Shi P."/>
            <person name="Liu M."/>
            <person name="Fu X."/>
            <person name="Pan Q."/>
            <person name="Wang Y."/>
            <person name="Lv Z."/>
            <person name="Lu X."/>
            <person name="Zhang F."/>
            <person name="Jiang W."/>
            <person name="Ma Y."/>
            <person name="Chen M."/>
            <person name="Hao X."/>
            <person name="Li L."/>
            <person name="Tang Y."/>
            <person name="Lv G."/>
            <person name="Zhou Y."/>
            <person name="Sun X."/>
            <person name="Brodelius P.E."/>
            <person name="Rose J.K.C."/>
            <person name="Tang K."/>
        </authorList>
    </citation>
    <scope>NUCLEOTIDE SEQUENCE [LARGE SCALE GENOMIC DNA]</scope>
    <source>
        <strain evidence="9">cv. Huhao1</strain>
        <tissue evidence="8">Leaf</tissue>
    </source>
</reference>
<keyword evidence="2" id="KW-0805">Transcription regulation</keyword>
<sequence length="322" mass="36202">MDMPSAWLPELEMQEQGFINQYQMNKPYHPLMDDFSVDSFSSESYTENPSFIDQSFQTRKGVEEQADIKQPSSYKKANSINNKFTPINQIPKPKRVSDPPNTFTISFGDIKPKDEILSFSDSYDLTGDGANKVPAMIRNPIQVQDHVLAERKRREKLAQRFISLSSLLPDLKKMDKATVLEDAANYIQELQGRVKELEELSGLKRKNMQESVISAKRSRLSCSDDDGSSSNTANLEESSSPINPEIEVKMSGSCMLIEIYSHKNCTSLMKVLSEMQRLGLSVTSSSTMPFADTTLLITIVAQKSDDFIMSSTDLVKNLKLVI</sequence>
<dbReference type="AlphaFoldDB" id="A0A2U1LDN1"/>
<evidence type="ECO:0000256" key="2">
    <source>
        <dbReference type="ARBA" id="ARBA00023015"/>
    </source>
</evidence>
<dbReference type="SMART" id="SM00353">
    <property type="entry name" value="HLH"/>
    <property type="match status" value="1"/>
</dbReference>
<keyword evidence="5" id="KW-0175">Coiled coil</keyword>
<evidence type="ECO:0000256" key="6">
    <source>
        <dbReference type="SAM" id="MobiDB-lite"/>
    </source>
</evidence>
<evidence type="ECO:0000259" key="7">
    <source>
        <dbReference type="PROSITE" id="PS50888"/>
    </source>
</evidence>
<proteinExistence type="predicted"/>
<dbReference type="PANTHER" id="PTHR45959">
    <property type="entry name" value="BHLH TRANSCRIPTION FACTOR"/>
    <property type="match status" value="1"/>
</dbReference>
<dbReference type="OrthoDB" id="690068at2759"/>
<dbReference type="GO" id="GO:0005634">
    <property type="term" value="C:nucleus"/>
    <property type="evidence" value="ECO:0007669"/>
    <property type="project" value="UniProtKB-SubCell"/>
</dbReference>
<keyword evidence="9" id="KW-1185">Reference proteome</keyword>
<dbReference type="Proteomes" id="UP000245207">
    <property type="component" value="Unassembled WGS sequence"/>
</dbReference>
<keyword evidence="4" id="KW-0539">Nucleus</keyword>
<evidence type="ECO:0000256" key="5">
    <source>
        <dbReference type="SAM" id="Coils"/>
    </source>
</evidence>
<dbReference type="InterPro" id="IPR052610">
    <property type="entry name" value="bHLH_transcription_regulator"/>
</dbReference>
<dbReference type="SUPFAM" id="SSF47459">
    <property type="entry name" value="HLH, helix-loop-helix DNA-binding domain"/>
    <property type="match status" value="1"/>
</dbReference>
<feature type="domain" description="BHLH" evidence="7">
    <location>
        <begin position="141"/>
        <end position="190"/>
    </location>
</feature>
<evidence type="ECO:0000256" key="4">
    <source>
        <dbReference type="ARBA" id="ARBA00023242"/>
    </source>
</evidence>
<feature type="coiled-coil region" evidence="5">
    <location>
        <begin position="180"/>
        <end position="207"/>
    </location>
</feature>
<evidence type="ECO:0000256" key="3">
    <source>
        <dbReference type="ARBA" id="ARBA00023163"/>
    </source>
</evidence>
<dbReference type="STRING" id="35608.A0A2U1LDN1"/>
<dbReference type="Pfam" id="PF00010">
    <property type="entry name" value="HLH"/>
    <property type="match status" value="1"/>
</dbReference>
<evidence type="ECO:0000313" key="8">
    <source>
        <dbReference type="EMBL" id="PWA47106.1"/>
    </source>
</evidence>
<evidence type="ECO:0000313" key="9">
    <source>
        <dbReference type="Proteomes" id="UP000245207"/>
    </source>
</evidence>
<evidence type="ECO:0000256" key="1">
    <source>
        <dbReference type="ARBA" id="ARBA00004123"/>
    </source>
</evidence>
<gene>
    <name evidence="8" type="ORF">CTI12_AA503030</name>
</gene>
<organism evidence="8 9">
    <name type="scientific">Artemisia annua</name>
    <name type="common">Sweet wormwood</name>
    <dbReference type="NCBI Taxonomy" id="35608"/>
    <lineage>
        <taxon>Eukaryota</taxon>
        <taxon>Viridiplantae</taxon>
        <taxon>Streptophyta</taxon>
        <taxon>Embryophyta</taxon>
        <taxon>Tracheophyta</taxon>
        <taxon>Spermatophyta</taxon>
        <taxon>Magnoliopsida</taxon>
        <taxon>eudicotyledons</taxon>
        <taxon>Gunneridae</taxon>
        <taxon>Pentapetalae</taxon>
        <taxon>asterids</taxon>
        <taxon>campanulids</taxon>
        <taxon>Asterales</taxon>
        <taxon>Asteraceae</taxon>
        <taxon>Asteroideae</taxon>
        <taxon>Anthemideae</taxon>
        <taxon>Artemisiinae</taxon>
        <taxon>Artemisia</taxon>
    </lineage>
</organism>
<keyword evidence="3" id="KW-0804">Transcription</keyword>
<dbReference type="Gene3D" id="4.10.280.10">
    <property type="entry name" value="Helix-loop-helix DNA-binding domain"/>
    <property type="match status" value="1"/>
</dbReference>
<accession>A0A2U1LDN1</accession>
<dbReference type="PROSITE" id="PS50888">
    <property type="entry name" value="BHLH"/>
    <property type="match status" value="1"/>
</dbReference>
<dbReference type="InterPro" id="IPR011598">
    <property type="entry name" value="bHLH_dom"/>
</dbReference>
<feature type="region of interest" description="Disordered" evidence="6">
    <location>
        <begin position="215"/>
        <end position="242"/>
    </location>
</feature>
<comment type="subcellular location">
    <subcellularLocation>
        <location evidence="1">Nucleus</location>
    </subcellularLocation>
</comment>
<dbReference type="InterPro" id="IPR036638">
    <property type="entry name" value="HLH_DNA-bd_sf"/>
</dbReference>